<organism evidence="2 3">
    <name type="scientific">Eragrostis curvula</name>
    <name type="common">weeping love grass</name>
    <dbReference type="NCBI Taxonomy" id="38414"/>
    <lineage>
        <taxon>Eukaryota</taxon>
        <taxon>Viridiplantae</taxon>
        <taxon>Streptophyta</taxon>
        <taxon>Embryophyta</taxon>
        <taxon>Tracheophyta</taxon>
        <taxon>Spermatophyta</taxon>
        <taxon>Magnoliopsida</taxon>
        <taxon>Liliopsida</taxon>
        <taxon>Poales</taxon>
        <taxon>Poaceae</taxon>
        <taxon>PACMAD clade</taxon>
        <taxon>Chloridoideae</taxon>
        <taxon>Eragrostideae</taxon>
        <taxon>Eragrostidinae</taxon>
        <taxon>Eragrostis</taxon>
    </lineage>
</organism>
<dbReference type="SUPFAM" id="SSF52047">
    <property type="entry name" value="RNI-like"/>
    <property type="match status" value="1"/>
</dbReference>
<evidence type="ECO:0000259" key="1">
    <source>
        <dbReference type="Pfam" id="PF23622"/>
    </source>
</evidence>
<feature type="non-terminal residue" evidence="2">
    <location>
        <position position="222"/>
    </location>
</feature>
<dbReference type="Proteomes" id="UP000324897">
    <property type="component" value="Chromosome 1"/>
</dbReference>
<dbReference type="PANTHER" id="PTHR32153">
    <property type="entry name" value="OJ000223_09.16 PROTEIN"/>
    <property type="match status" value="1"/>
</dbReference>
<accession>A0A5J9UX88</accession>
<comment type="caution">
    <text evidence="2">The sequence shown here is derived from an EMBL/GenBank/DDBJ whole genome shotgun (WGS) entry which is preliminary data.</text>
</comment>
<sequence>SGFERVELKWLPKLTKLTFEGWVSFQDPLSFCSVPMLKTMVVLSKFLATISVQDLTLDCKSENIWVQPECPKGLMSVFQKLCYVNLFNLPERCDLTWIMFILEAAPSLKALYLTGRQTNEERRMTYLYGEKSVEWKASDFKHQSLASLTIFNFQMEDYFVSHIRRVMEAAVNLEDVFLHNRIACDKCRGKYPRSSKDYFVRMYSCRCTRGGTKLLRGQARLP</sequence>
<proteinExistence type="predicted"/>
<name>A0A5J9UX88_9POAL</name>
<feature type="domain" description="At1g61320/AtMIF1 LRR" evidence="1">
    <location>
        <begin position="12"/>
        <end position="190"/>
    </location>
</feature>
<dbReference type="InterPro" id="IPR055357">
    <property type="entry name" value="LRR_At1g61320_AtMIF1"/>
</dbReference>
<dbReference type="InterPro" id="IPR044997">
    <property type="entry name" value="F-box_plant"/>
</dbReference>
<protein>
    <recommendedName>
        <fullName evidence="1">At1g61320/AtMIF1 LRR domain-containing protein</fullName>
    </recommendedName>
</protein>
<evidence type="ECO:0000313" key="2">
    <source>
        <dbReference type="EMBL" id="TVU27660.1"/>
    </source>
</evidence>
<dbReference type="Gramene" id="TVU27660">
    <property type="protein sequence ID" value="TVU27660"/>
    <property type="gene ID" value="EJB05_19156"/>
</dbReference>
<dbReference type="EMBL" id="RWGY01000011">
    <property type="protein sequence ID" value="TVU27660.1"/>
    <property type="molecule type" value="Genomic_DNA"/>
</dbReference>
<dbReference type="Pfam" id="PF23622">
    <property type="entry name" value="LRR_At1g61320_AtMIF1"/>
    <property type="match status" value="1"/>
</dbReference>
<dbReference type="OrthoDB" id="583456at2759"/>
<feature type="non-terminal residue" evidence="2">
    <location>
        <position position="1"/>
    </location>
</feature>
<keyword evidence="3" id="KW-1185">Reference proteome</keyword>
<gene>
    <name evidence="2" type="ORF">EJB05_19156</name>
</gene>
<dbReference type="AlphaFoldDB" id="A0A5J9UX88"/>
<evidence type="ECO:0000313" key="3">
    <source>
        <dbReference type="Proteomes" id="UP000324897"/>
    </source>
</evidence>
<reference evidence="2 3" key="1">
    <citation type="journal article" date="2019" name="Sci. Rep.">
        <title>A high-quality genome of Eragrostis curvula grass provides insights into Poaceae evolution and supports new strategies to enhance forage quality.</title>
        <authorList>
            <person name="Carballo J."/>
            <person name="Santos B.A.C.M."/>
            <person name="Zappacosta D."/>
            <person name="Garbus I."/>
            <person name="Selva J.P."/>
            <person name="Gallo C.A."/>
            <person name="Diaz A."/>
            <person name="Albertini E."/>
            <person name="Caccamo M."/>
            <person name="Echenique V."/>
        </authorList>
    </citation>
    <scope>NUCLEOTIDE SEQUENCE [LARGE SCALE GENOMIC DNA]</scope>
    <source>
        <strain evidence="3">cv. Victoria</strain>
        <tissue evidence="2">Leaf</tissue>
    </source>
</reference>